<dbReference type="AlphaFoldDB" id="A0A3M6Q7M8"/>
<accession>A0A3M6Q7M8</accession>
<organism evidence="1 2">
    <name type="scientific">Allofranklinella schreckenbergeri</name>
    <dbReference type="NCBI Taxonomy" id="1076744"/>
    <lineage>
        <taxon>Bacteria</taxon>
        <taxon>Pseudomonadati</taxon>
        <taxon>Pseudomonadota</taxon>
        <taxon>Betaproteobacteria</taxon>
        <taxon>Burkholderiales</taxon>
        <taxon>Comamonadaceae</taxon>
        <taxon>Allofranklinella</taxon>
    </lineage>
</organism>
<comment type="caution">
    <text evidence="1">The sequence shown here is derived from an EMBL/GenBank/DDBJ whole genome shotgun (WGS) entry which is preliminary data.</text>
</comment>
<name>A0A3M6Q7M8_9BURK</name>
<dbReference type="Proteomes" id="UP000267521">
    <property type="component" value="Unassembled WGS sequence"/>
</dbReference>
<dbReference type="EMBL" id="RDQM01000005">
    <property type="protein sequence ID" value="RMW99172.1"/>
    <property type="molecule type" value="Genomic_DNA"/>
</dbReference>
<proteinExistence type="predicted"/>
<evidence type="ECO:0000313" key="1">
    <source>
        <dbReference type="EMBL" id="RMW99172.1"/>
    </source>
</evidence>
<sequence>MPVKPPPCTYRCPACGWSKTVKPASDALIRGVDSFDRCPRCDNRKLEVRPVKKTGIFQVLLGKYF</sequence>
<gene>
    <name evidence="1" type="ORF">EBQ26_05115</name>
</gene>
<reference evidence="1 2" key="1">
    <citation type="submission" date="2018-10" db="EMBL/GenBank/DDBJ databases">
        <title>Comamonadaceae CDC group NO-1 genome sequencing and assembly.</title>
        <authorList>
            <person name="Bernier A.-M."/>
            <person name="Bernard K."/>
        </authorList>
    </citation>
    <scope>NUCLEOTIDE SEQUENCE [LARGE SCALE GENOMIC DNA]</scope>
    <source>
        <strain evidence="1 2">NML970147</strain>
    </source>
</reference>
<protein>
    <submittedName>
        <fullName evidence="1">Uncharacterized protein</fullName>
    </submittedName>
</protein>
<evidence type="ECO:0000313" key="2">
    <source>
        <dbReference type="Proteomes" id="UP000267521"/>
    </source>
</evidence>